<dbReference type="GeneID" id="4700319"/>
<accession>A1CTZ3</accession>
<keyword evidence="2" id="KW-1185">Reference proteome</keyword>
<organism evidence="1 2">
    <name type="scientific">Aspergillus clavatus (strain ATCC 1007 / CBS 513.65 / DSM 816 / NCTC 3887 / NRRL 1 / QM 1276 / 107)</name>
    <dbReference type="NCBI Taxonomy" id="344612"/>
    <lineage>
        <taxon>Eukaryota</taxon>
        <taxon>Fungi</taxon>
        <taxon>Dikarya</taxon>
        <taxon>Ascomycota</taxon>
        <taxon>Pezizomycotina</taxon>
        <taxon>Eurotiomycetes</taxon>
        <taxon>Eurotiomycetidae</taxon>
        <taxon>Eurotiales</taxon>
        <taxon>Aspergillaceae</taxon>
        <taxon>Aspergillus</taxon>
        <taxon>Aspergillus subgen. Fumigati</taxon>
    </lineage>
</organism>
<evidence type="ECO:0000313" key="2">
    <source>
        <dbReference type="Proteomes" id="UP000006701"/>
    </source>
</evidence>
<dbReference type="VEuPathDB" id="FungiDB:ACLA_084750"/>
<dbReference type="Proteomes" id="UP000006701">
    <property type="component" value="Unassembled WGS sequence"/>
</dbReference>
<dbReference type="KEGG" id="act:ACLA_084750"/>
<dbReference type="RefSeq" id="XP_001268206.1">
    <property type="nucleotide sequence ID" value="XM_001268205.1"/>
</dbReference>
<dbReference type="HOGENOM" id="CLU_2605579_0_0_1"/>
<proteinExistence type="predicted"/>
<gene>
    <name evidence="1" type="ORF">ACLA_084750</name>
</gene>
<dbReference type="AlphaFoldDB" id="A1CTZ3"/>
<dbReference type="EMBL" id="DS027060">
    <property type="protein sequence ID" value="EAW06780.1"/>
    <property type="molecule type" value="Genomic_DNA"/>
</dbReference>
<reference evidence="1 2" key="1">
    <citation type="journal article" date="2008" name="PLoS Genet.">
        <title>Genomic islands in the pathogenic filamentous fungus Aspergillus fumigatus.</title>
        <authorList>
            <person name="Fedorova N.D."/>
            <person name="Khaldi N."/>
            <person name="Joardar V.S."/>
            <person name="Maiti R."/>
            <person name="Amedeo P."/>
            <person name="Anderson M.J."/>
            <person name="Crabtree J."/>
            <person name="Silva J.C."/>
            <person name="Badger J.H."/>
            <person name="Albarraq A."/>
            <person name="Angiuoli S."/>
            <person name="Bussey H."/>
            <person name="Bowyer P."/>
            <person name="Cotty P.J."/>
            <person name="Dyer P.S."/>
            <person name="Egan A."/>
            <person name="Galens K."/>
            <person name="Fraser-Liggett C.M."/>
            <person name="Haas B.J."/>
            <person name="Inman J.M."/>
            <person name="Kent R."/>
            <person name="Lemieux S."/>
            <person name="Malavazi I."/>
            <person name="Orvis J."/>
            <person name="Roemer T."/>
            <person name="Ronning C.M."/>
            <person name="Sundaram J.P."/>
            <person name="Sutton G."/>
            <person name="Turner G."/>
            <person name="Venter J.C."/>
            <person name="White O.R."/>
            <person name="Whitty B.R."/>
            <person name="Youngman P."/>
            <person name="Wolfe K.H."/>
            <person name="Goldman G.H."/>
            <person name="Wortman J.R."/>
            <person name="Jiang B."/>
            <person name="Denning D.W."/>
            <person name="Nierman W.C."/>
        </authorList>
    </citation>
    <scope>NUCLEOTIDE SEQUENCE [LARGE SCALE GENOMIC DNA]</scope>
    <source>
        <strain evidence="2">ATCC 1007 / CBS 513.65 / DSM 816 / NCTC 3887 / NRRL 1</strain>
    </source>
</reference>
<evidence type="ECO:0000313" key="1">
    <source>
        <dbReference type="EMBL" id="EAW06780.1"/>
    </source>
</evidence>
<protein>
    <submittedName>
        <fullName evidence="1">Uncharacterized protein</fullName>
    </submittedName>
</protein>
<sequence length="79" mass="9225">MGPREAFHQQRVWRGAVADPIPGFQHARTNLSQRSFFQNIEFWGLWSLWSLFSVLSGCSRRFDSIRISKEIHDEEDSAT</sequence>
<name>A1CTZ3_ASPCL</name>